<name>A0A8B4H8S2_9CORY</name>
<dbReference type="EMBL" id="UARK01000022">
    <property type="protein sequence ID" value="SPW30649.1"/>
    <property type="molecule type" value="Genomic_DNA"/>
</dbReference>
<evidence type="ECO:0000313" key="2">
    <source>
        <dbReference type="Proteomes" id="UP000249886"/>
    </source>
</evidence>
<proteinExistence type="predicted"/>
<gene>
    <name evidence="1" type="ORF">NCTC10254_01750</name>
</gene>
<dbReference type="Proteomes" id="UP000249886">
    <property type="component" value="Unassembled WGS sequence"/>
</dbReference>
<reference evidence="1 2" key="1">
    <citation type="submission" date="2018-06" db="EMBL/GenBank/DDBJ databases">
        <authorList>
            <consortium name="Pathogen Informatics"/>
            <person name="Doyle S."/>
        </authorList>
    </citation>
    <scope>NUCLEOTIDE SEQUENCE [LARGE SCALE GENOMIC DNA]</scope>
    <source>
        <strain evidence="1 2">NCTC10254</strain>
    </source>
</reference>
<accession>A0A8B4H8S2</accession>
<comment type="caution">
    <text evidence="1">The sequence shown here is derived from an EMBL/GenBank/DDBJ whole genome shotgun (WGS) entry which is preliminary data.</text>
</comment>
<sequence length="192" mass="19717">MAEGNGGEFVGGLELLPPGFGRGAGYFPQDAVGEAFGLFVSGGGDDFHGGVHGRVRFHPGVEQLVGAQPDGTKHRRINAVERPGGTVGYDDIEYALDPQGAVGDFGGEGGVAAFEPVFGQRFGEGQVGVRALDVDAVEHVKGDGPGQVHIPQGARIPTGLVAGRPRRHGTVPEGGRPFFAFGAGTEPAGFFL</sequence>
<organism evidence="1 2">
    <name type="scientific">Corynebacterium matruchotii</name>
    <dbReference type="NCBI Taxonomy" id="43768"/>
    <lineage>
        <taxon>Bacteria</taxon>
        <taxon>Bacillati</taxon>
        <taxon>Actinomycetota</taxon>
        <taxon>Actinomycetes</taxon>
        <taxon>Mycobacteriales</taxon>
        <taxon>Corynebacteriaceae</taxon>
        <taxon>Corynebacterium</taxon>
    </lineage>
</organism>
<evidence type="ECO:0000313" key="1">
    <source>
        <dbReference type="EMBL" id="SPW30649.1"/>
    </source>
</evidence>
<dbReference type="AlphaFoldDB" id="A0A8B4H8S2"/>
<protein>
    <submittedName>
        <fullName evidence="1">Uncharacterized protein</fullName>
    </submittedName>
</protein>